<dbReference type="Proteomes" id="UP000030428">
    <property type="component" value="Unassembled WGS sequence"/>
</dbReference>
<evidence type="ECO:0000313" key="1">
    <source>
        <dbReference type="EMBL" id="TGO03062.1"/>
    </source>
</evidence>
<gene>
    <name evidence="1" type="ORF">PN36_13635</name>
</gene>
<dbReference type="EMBL" id="JSZA02000045">
    <property type="protein sequence ID" value="TGO03062.1"/>
    <property type="molecule type" value="Genomic_DNA"/>
</dbReference>
<proteinExistence type="predicted"/>
<organism evidence="1 2">
    <name type="scientific">Candidatus Thiomargarita nelsonii</name>
    <dbReference type="NCBI Taxonomy" id="1003181"/>
    <lineage>
        <taxon>Bacteria</taxon>
        <taxon>Pseudomonadati</taxon>
        <taxon>Pseudomonadota</taxon>
        <taxon>Gammaproteobacteria</taxon>
        <taxon>Thiotrichales</taxon>
        <taxon>Thiotrichaceae</taxon>
        <taxon>Thiomargarita</taxon>
    </lineage>
</organism>
<sequence>MNDLQAKFFKTHVESNPVLSRLYRKNGIGTPAIQKPFRSYIANIYLPQYRDLETWSAGIKKRRLNVTEQEAEKPVDKSSAAINACHFCDNTGYIELKFRDGTKKRMNCMHPAEEKVFNHVRKIDALIVSADPGYKGHRENEMSQKTTLELQQEFVQALQKFGQNNCFGGER</sequence>
<protein>
    <submittedName>
        <fullName evidence="1">Uncharacterized protein</fullName>
    </submittedName>
</protein>
<comment type="caution">
    <text evidence="1">The sequence shown here is derived from an EMBL/GenBank/DDBJ whole genome shotgun (WGS) entry which is preliminary data.</text>
</comment>
<keyword evidence="2" id="KW-1185">Reference proteome</keyword>
<reference evidence="1 2" key="1">
    <citation type="journal article" date="2016" name="Front. Microbiol.">
        <title>Single-Cell (Meta-)Genomics of a Dimorphic Candidatus Thiomargarita nelsonii Reveals Genomic Plasticity.</title>
        <authorList>
            <person name="Flood B.E."/>
            <person name="Fliss P."/>
            <person name="Jones D.S."/>
            <person name="Dick G.J."/>
            <person name="Jain S."/>
            <person name="Kaster A.K."/>
            <person name="Winkel M."/>
            <person name="Mussmann M."/>
            <person name="Bailey J."/>
        </authorList>
    </citation>
    <scope>NUCLEOTIDE SEQUENCE [LARGE SCALE GENOMIC DNA]</scope>
    <source>
        <strain evidence="1">Hydrate Ridge</strain>
    </source>
</reference>
<evidence type="ECO:0000313" key="2">
    <source>
        <dbReference type="Proteomes" id="UP000030428"/>
    </source>
</evidence>
<accession>A0A4E0R2E3</accession>
<dbReference type="AlphaFoldDB" id="A0A4E0R2E3"/>
<name>A0A4E0R2E3_9GAMM</name>